<dbReference type="RefSeq" id="WP_150678609.1">
    <property type="nucleotide sequence ID" value="NZ_CABPSK010000001.1"/>
</dbReference>
<keyword evidence="2" id="KW-1133">Transmembrane helix</keyword>
<evidence type="ECO:0000256" key="1">
    <source>
        <dbReference type="SAM" id="MobiDB-lite"/>
    </source>
</evidence>
<accession>A0A5E4T897</accession>
<feature type="region of interest" description="Disordered" evidence="1">
    <location>
        <begin position="163"/>
        <end position="189"/>
    </location>
</feature>
<feature type="region of interest" description="Disordered" evidence="1">
    <location>
        <begin position="391"/>
        <end position="446"/>
    </location>
</feature>
<keyword evidence="2" id="KW-0812">Transmembrane</keyword>
<feature type="compositionally biased region" description="Polar residues" evidence="1">
    <location>
        <begin position="431"/>
        <end position="440"/>
    </location>
</feature>
<evidence type="ECO:0000313" key="4">
    <source>
        <dbReference type="Proteomes" id="UP000366945"/>
    </source>
</evidence>
<dbReference type="GeneID" id="300403366"/>
<gene>
    <name evidence="3" type="ORF">PPN31114_01311</name>
</gene>
<reference evidence="3 4" key="1">
    <citation type="submission" date="2019-08" db="EMBL/GenBank/DDBJ databases">
        <authorList>
            <person name="Peeters C."/>
        </authorList>
    </citation>
    <scope>NUCLEOTIDE SEQUENCE [LARGE SCALE GENOMIC DNA]</scope>
    <source>
        <strain evidence="3 4">LMG 31114</strain>
    </source>
</reference>
<feature type="compositionally biased region" description="Low complexity" evidence="1">
    <location>
        <begin position="391"/>
        <end position="418"/>
    </location>
</feature>
<sequence>MTYLASHPGVAMWALESLNFFGKERYSKGEPLIYEPATIGPRKEGIAEATGQSIAEKRAAICAKFEALKNTRREPSHDMRYVEALEKTFEKTFEKATSGYRKGGLWDGFWRYSKQPGKWMPHYLVGNQIHEKDTDQLTPSAKRFALILDQLIEALERGRQSMEASEQVRALHHPSSLAERAGTSGQRGDPVETAEHVCRLVDISQQSCELARQALEEASGQVWPDKKHYGKRQILSFVLASVATAIAILGLAISAPILSCLGVTMTAATRGVGLASIRGFDRERSWKAIKGLLDATKQFITLEGDTMKTDVSLAQLRSTARLFEGQENLRMRIDDAQANLRGGQENLSVRIDDARESLKGGQENLSGKLDEFREELRRVAIAAGVYAATSNVTAPSAPSSAPSGESSSVMSSATATPVGTPPKPLPAPMLRTQSLQTFTAAPTRFA</sequence>
<dbReference type="Proteomes" id="UP000366945">
    <property type="component" value="Unassembled WGS sequence"/>
</dbReference>
<dbReference type="AlphaFoldDB" id="A0A5E4T897"/>
<dbReference type="OrthoDB" id="8935428at2"/>
<keyword evidence="2" id="KW-0472">Membrane</keyword>
<name>A0A5E4T897_9BURK</name>
<protein>
    <submittedName>
        <fullName evidence="3">Uncharacterized protein</fullName>
    </submittedName>
</protein>
<proteinExistence type="predicted"/>
<dbReference type="EMBL" id="CABPSK010000001">
    <property type="protein sequence ID" value="VVD84310.1"/>
    <property type="molecule type" value="Genomic_DNA"/>
</dbReference>
<evidence type="ECO:0000313" key="3">
    <source>
        <dbReference type="EMBL" id="VVD84310.1"/>
    </source>
</evidence>
<evidence type="ECO:0000256" key="2">
    <source>
        <dbReference type="SAM" id="Phobius"/>
    </source>
</evidence>
<organism evidence="3 4">
    <name type="scientific">Pandoraea pneumonica</name>
    <dbReference type="NCBI Taxonomy" id="2508299"/>
    <lineage>
        <taxon>Bacteria</taxon>
        <taxon>Pseudomonadati</taxon>
        <taxon>Pseudomonadota</taxon>
        <taxon>Betaproteobacteria</taxon>
        <taxon>Burkholderiales</taxon>
        <taxon>Burkholderiaceae</taxon>
        <taxon>Pandoraea</taxon>
    </lineage>
</organism>
<feature type="transmembrane region" description="Helical" evidence="2">
    <location>
        <begin position="234"/>
        <end position="258"/>
    </location>
</feature>
<keyword evidence="4" id="KW-1185">Reference proteome</keyword>